<dbReference type="AlphaFoldDB" id="A0A9W9DH07"/>
<dbReference type="OrthoDB" id="3365698at2759"/>
<comment type="caution">
    <text evidence="1">The sequence shown here is derived from an EMBL/GenBank/DDBJ whole genome shotgun (WGS) entry which is preliminary data.</text>
</comment>
<protein>
    <recommendedName>
        <fullName evidence="3">F-box domain-containing protein</fullName>
    </recommendedName>
</protein>
<organism evidence="1 2">
    <name type="scientific">Lentinula aciculospora</name>
    <dbReference type="NCBI Taxonomy" id="153920"/>
    <lineage>
        <taxon>Eukaryota</taxon>
        <taxon>Fungi</taxon>
        <taxon>Dikarya</taxon>
        <taxon>Basidiomycota</taxon>
        <taxon>Agaricomycotina</taxon>
        <taxon>Agaricomycetes</taxon>
        <taxon>Agaricomycetidae</taxon>
        <taxon>Agaricales</taxon>
        <taxon>Marasmiineae</taxon>
        <taxon>Omphalotaceae</taxon>
        <taxon>Lentinula</taxon>
    </lineage>
</organism>
<evidence type="ECO:0000313" key="1">
    <source>
        <dbReference type="EMBL" id="KAJ4470208.1"/>
    </source>
</evidence>
<dbReference type="EMBL" id="JAOTPV010000027">
    <property type="protein sequence ID" value="KAJ4470208.1"/>
    <property type="molecule type" value="Genomic_DNA"/>
</dbReference>
<evidence type="ECO:0008006" key="3">
    <source>
        <dbReference type="Google" id="ProtNLM"/>
    </source>
</evidence>
<accession>A0A9W9DH07</accession>
<dbReference type="SUPFAM" id="SSF52047">
    <property type="entry name" value="RNI-like"/>
    <property type="match status" value="1"/>
</dbReference>
<name>A0A9W9DH07_9AGAR</name>
<gene>
    <name evidence="1" type="ORF">J3R30DRAFT_1238995</name>
</gene>
<reference evidence="1" key="1">
    <citation type="submission" date="2022-08" db="EMBL/GenBank/DDBJ databases">
        <title>A Global Phylogenomic Analysis of the Shiitake Genus Lentinula.</title>
        <authorList>
            <consortium name="DOE Joint Genome Institute"/>
            <person name="Sierra-Patev S."/>
            <person name="Min B."/>
            <person name="Naranjo-Ortiz M."/>
            <person name="Looney B."/>
            <person name="Konkel Z."/>
            <person name="Slot J.C."/>
            <person name="Sakamoto Y."/>
            <person name="Steenwyk J.L."/>
            <person name="Rokas A."/>
            <person name="Carro J."/>
            <person name="Camarero S."/>
            <person name="Ferreira P."/>
            <person name="Molpeceres G."/>
            <person name="Ruiz-Duenas F.J."/>
            <person name="Serrano A."/>
            <person name="Henrissat B."/>
            <person name="Drula E."/>
            <person name="Hughes K.W."/>
            <person name="Mata J.L."/>
            <person name="Ishikawa N.K."/>
            <person name="Vargas-Isla R."/>
            <person name="Ushijima S."/>
            <person name="Smith C.A."/>
            <person name="Ahrendt S."/>
            <person name="Andreopoulos W."/>
            <person name="He G."/>
            <person name="Labutti K."/>
            <person name="Lipzen A."/>
            <person name="Ng V."/>
            <person name="Riley R."/>
            <person name="Sandor L."/>
            <person name="Barry K."/>
            <person name="Martinez A.T."/>
            <person name="Xiao Y."/>
            <person name="Gibbons J.G."/>
            <person name="Terashima K."/>
            <person name="Grigoriev I.V."/>
            <person name="Hibbett D.S."/>
        </authorList>
    </citation>
    <scope>NUCLEOTIDE SEQUENCE</scope>
    <source>
        <strain evidence="1">JLM2183</strain>
    </source>
</reference>
<proteinExistence type="predicted"/>
<evidence type="ECO:0000313" key="2">
    <source>
        <dbReference type="Proteomes" id="UP001150266"/>
    </source>
</evidence>
<sequence>MDETSLDIASSPFASMIGTNCFPSAAERASVKEFLVAPQLEKSRLEAELSHVQALLKRNEGYLHAHQALLSPIRKLPAETLAEILKQCLPTDTLYPVRSLKEGPLLFTTICRDWREVSVNTPQLWKSLHVYLPPHLSRDTFSQRNAGIALWLERSGSLPLSISFHGRTTRPSWCTEFDELQMNENMEYCIRALLRFSDRIAVLTLSLSIPAFTLFDKLSPSHFPALVFLRLRDANLYEGSFTHLSNNPAIIPFASLLGRMPHLKALRVHQFHLRNGAASSFGLGSLPSIDLSTRGITTFGVLVTATEGLALLSRMPLVQSVNMVFRLGRNLNDTHPSPSAVVNLVYLSEMRLAFTSTRSIDQTSDVQTEMTLVCDSIQCPSLRSFSICCHDLFITQLPFRGLPLHTLETLELDISISKEPLFECLSLVSNISSLRIHTTDRLSGPNNTTVACAFEESHLVGLTQVDIDVDPLCPKLQKCQFLERIVSGLNVSPGAIVNFIKSRRKTLKDCDFFFMHKPSFTSEQLNSLRKYKEDGLNLRLHWAKPFSPSNWDTPTMGLPNFPYISQQPLYQNYDALDAMEGPYGTEVMI</sequence>
<keyword evidence="2" id="KW-1185">Reference proteome</keyword>
<dbReference type="Proteomes" id="UP001150266">
    <property type="component" value="Unassembled WGS sequence"/>
</dbReference>